<dbReference type="AlphaFoldDB" id="A0A6A6Z4F5"/>
<feature type="transmembrane region" description="Helical" evidence="8">
    <location>
        <begin position="460"/>
        <end position="485"/>
    </location>
</feature>
<dbReference type="OrthoDB" id="5312224at2759"/>
<keyword evidence="3 8" id="KW-0812">Transmembrane</keyword>
<comment type="similarity">
    <text evidence="2">Belongs to the transient receptor potential (TRP) ion channel family.</text>
</comment>
<reference evidence="12" key="3">
    <citation type="submission" date="2025-04" db="UniProtKB">
        <authorList>
            <consortium name="RefSeq"/>
        </authorList>
    </citation>
    <scope>IDENTIFICATION</scope>
    <source>
        <strain evidence="12">CBS 304.34</strain>
    </source>
</reference>
<evidence type="ECO:0000256" key="2">
    <source>
        <dbReference type="ARBA" id="ARBA00010642"/>
    </source>
</evidence>
<feature type="transmembrane region" description="Helical" evidence="8">
    <location>
        <begin position="572"/>
        <end position="591"/>
    </location>
</feature>
<organism evidence="10">
    <name type="scientific">Mytilinidion resinicola</name>
    <dbReference type="NCBI Taxonomy" id="574789"/>
    <lineage>
        <taxon>Eukaryota</taxon>
        <taxon>Fungi</taxon>
        <taxon>Dikarya</taxon>
        <taxon>Ascomycota</taxon>
        <taxon>Pezizomycotina</taxon>
        <taxon>Dothideomycetes</taxon>
        <taxon>Pleosporomycetidae</taxon>
        <taxon>Mytilinidiales</taxon>
        <taxon>Mytilinidiaceae</taxon>
        <taxon>Mytilinidion</taxon>
    </lineage>
</organism>
<feature type="transmembrane region" description="Helical" evidence="8">
    <location>
        <begin position="47"/>
        <end position="67"/>
    </location>
</feature>
<evidence type="ECO:0000256" key="3">
    <source>
        <dbReference type="ARBA" id="ARBA00022692"/>
    </source>
</evidence>
<feature type="compositionally biased region" description="Polar residues" evidence="7">
    <location>
        <begin position="1062"/>
        <end position="1071"/>
    </location>
</feature>
<feature type="transmembrane region" description="Helical" evidence="8">
    <location>
        <begin position="540"/>
        <end position="560"/>
    </location>
</feature>
<keyword evidence="6 8" id="KW-0472">Membrane</keyword>
<reference evidence="12" key="2">
    <citation type="submission" date="2020-04" db="EMBL/GenBank/DDBJ databases">
        <authorList>
            <consortium name="NCBI Genome Project"/>
        </authorList>
    </citation>
    <scope>NUCLEOTIDE SEQUENCE</scope>
    <source>
        <strain evidence="12">CBS 304.34</strain>
    </source>
</reference>
<dbReference type="PANTHER" id="PTHR31145">
    <property type="entry name" value="INTEGRAL MEMBRANE PROTEIN (AFU_ORTHOLOGUE AFUA_7G01610)"/>
    <property type="match status" value="1"/>
</dbReference>
<comment type="subcellular location">
    <subcellularLocation>
        <location evidence="1">Membrane</location>
        <topology evidence="1">Multi-pass membrane protein</topology>
    </subcellularLocation>
</comment>
<dbReference type="SMART" id="SM01320">
    <property type="entry name" value="TRP_N"/>
    <property type="match status" value="1"/>
</dbReference>
<dbReference type="GO" id="GO:0016020">
    <property type="term" value="C:membrane"/>
    <property type="evidence" value="ECO:0007669"/>
    <property type="project" value="UniProtKB-SubCell"/>
</dbReference>
<evidence type="ECO:0000259" key="9">
    <source>
        <dbReference type="SMART" id="SM01320"/>
    </source>
</evidence>
<feature type="region of interest" description="Disordered" evidence="7">
    <location>
        <begin position="1020"/>
        <end position="1156"/>
    </location>
</feature>
<feature type="compositionally biased region" description="Basic residues" evidence="7">
    <location>
        <begin position="658"/>
        <end position="667"/>
    </location>
</feature>
<dbReference type="InterPro" id="IPR032800">
    <property type="entry name" value="TRP_N"/>
</dbReference>
<accession>A0A6A6Z4F5</accession>
<feature type="transmembrane region" description="Helical" evidence="8">
    <location>
        <begin position="430"/>
        <end position="454"/>
    </location>
</feature>
<dbReference type="Proteomes" id="UP000504636">
    <property type="component" value="Unplaced"/>
</dbReference>
<feature type="region of interest" description="Disordered" evidence="7">
    <location>
        <begin position="715"/>
        <end position="800"/>
    </location>
</feature>
<evidence type="ECO:0000256" key="7">
    <source>
        <dbReference type="SAM" id="MobiDB-lite"/>
    </source>
</evidence>
<keyword evidence="5 8" id="KW-1133">Transmembrane helix</keyword>
<feature type="compositionally biased region" description="Basic and acidic residues" evidence="7">
    <location>
        <begin position="963"/>
        <end position="980"/>
    </location>
</feature>
<dbReference type="InterPro" id="IPR010308">
    <property type="entry name" value="TRP_C"/>
</dbReference>
<dbReference type="PANTHER" id="PTHR31145:SF6">
    <property type="entry name" value="INTEGRAL MEMBRANE PROTEIN (AFU_ORTHOLOGUE AFUA_7G01610)"/>
    <property type="match status" value="1"/>
</dbReference>
<proteinExistence type="inferred from homology"/>
<evidence type="ECO:0000313" key="12">
    <source>
        <dbReference type="RefSeq" id="XP_033582874.1"/>
    </source>
</evidence>
<evidence type="ECO:0000313" key="11">
    <source>
        <dbReference type="Proteomes" id="UP000504636"/>
    </source>
</evidence>
<dbReference type="RefSeq" id="XP_033582874.1">
    <property type="nucleotide sequence ID" value="XM_033724118.1"/>
</dbReference>
<keyword evidence="4" id="KW-0732">Signal</keyword>
<keyword evidence="11" id="KW-1185">Reference proteome</keyword>
<evidence type="ECO:0000256" key="1">
    <source>
        <dbReference type="ARBA" id="ARBA00004141"/>
    </source>
</evidence>
<feature type="region of interest" description="Disordered" evidence="7">
    <location>
        <begin position="656"/>
        <end position="678"/>
    </location>
</feature>
<dbReference type="InterPro" id="IPR040241">
    <property type="entry name" value="TRP_Flc/Pkd2-like"/>
</dbReference>
<evidence type="ECO:0000256" key="6">
    <source>
        <dbReference type="ARBA" id="ARBA00023136"/>
    </source>
</evidence>
<gene>
    <name evidence="10 12" type="ORF">BDZ99DRAFT_505550</name>
</gene>
<dbReference type="Pfam" id="PF06011">
    <property type="entry name" value="TRP"/>
    <property type="match status" value="1"/>
</dbReference>
<dbReference type="GO" id="GO:0055085">
    <property type="term" value="P:transmembrane transport"/>
    <property type="evidence" value="ECO:0007669"/>
    <property type="project" value="TreeGrafter"/>
</dbReference>
<feature type="transmembrane region" description="Helical" evidence="8">
    <location>
        <begin position="603"/>
        <end position="622"/>
    </location>
</feature>
<evidence type="ECO:0000256" key="4">
    <source>
        <dbReference type="ARBA" id="ARBA00022729"/>
    </source>
</evidence>
<dbReference type="Pfam" id="PF14558">
    <property type="entry name" value="TRP_N"/>
    <property type="match status" value="1"/>
</dbReference>
<protein>
    <recommendedName>
        <fullName evidence="9">ML-like domain-containing protein</fullName>
    </recommendedName>
</protein>
<evidence type="ECO:0000256" key="5">
    <source>
        <dbReference type="ARBA" id="ARBA00022989"/>
    </source>
</evidence>
<dbReference type="EMBL" id="MU003693">
    <property type="protein sequence ID" value="KAF2815910.1"/>
    <property type="molecule type" value="Genomic_DNA"/>
</dbReference>
<evidence type="ECO:0000313" key="10">
    <source>
        <dbReference type="EMBL" id="KAF2815910.1"/>
    </source>
</evidence>
<feature type="transmembrane region" description="Helical" evidence="8">
    <location>
        <begin position="252"/>
        <end position="276"/>
    </location>
</feature>
<feature type="domain" description="ML-like" evidence="9">
    <location>
        <begin position="60"/>
        <end position="245"/>
    </location>
</feature>
<feature type="transmembrane region" description="Helical" evidence="8">
    <location>
        <begin position="12"/>
        <end position="35"/>
    </location>
</feature>
<evidence type="ECO:0000256" key="8">
    <source>
        <dbReference type="SAM" id="Phobius"/>
    </source>
</evidence>
<dbReference type="GeneID" id="54465011"/>
<feature type="transmembrane region" description="Helical" evidence="8">
    <location>
        <begin position="380"/>
        <end position="409"/>
    </location>
</feature>
<name>A0A6A6Z4F5_9PEZI</name>
<sequence>MYHTFAHLLIHMVLLGLVPVSNIHILEHILIYVMIPIVTPFSPTAAMLAFIVLIAFPVPAAGVFINFENCLDASIRDPGAGTLHLQFTPFFLDARFNTSTENYNMNITIYGNVSGQATMGPYPPPDDPSWKDNSSDFGKIVDESPTNPRLTTLYSTFDVASYTPYADKGSQFCLSTINVSCPIAPSFDGNASDPYSLPGYTVGHNFLSSYSFTTFATTIRVDSGDKGAPHLACVSANITPDLGNTISDTLTYLPAAILALVAIATIFAAIFCPWGSSDPFRWTSNFGRDEDLLRLVTPGFGDCLQYIQFIVLAGSLNLDYPGFYQPVVSQASWSVLLFNQSLVSHGNGSESLVDGIYFANGTYGLSRLGQLVGMTEEIDIWAGFTVWLLGLIAVVVVICQLGFLLRLLVRRISHTQGSDLRSKNLPFTSGNIVRILLNYFLLPILALSFFQLVVAPHSPASVVAGAVILIIFVTCLATWISWFIFTTRPRAFLFDDLPTVLAYGPLYNTYSDDAAPFAFIPVLVNTIRGVAIGAIQPSGIAQVIMLAISEVILILTLHAFRPFQSNTSMNAYHTFFSTIRLATTLLSVAFVPTLGISEGPKGWIGYIILLLHASVLVFGFFLNSLQTLIEVAARLAGAGGESRGGLSKVFGMRELSRRNRHTHRKNQRSSLNSTAAMLSPEVDSKSIQLMGGRSRSLSQSSAILLNQQLTGSHRGSVGFDQFSQGGDLNAFGAPSPTPGTPGGATPFSYLGGSSAQGSRRPTLGTNIEAMDPYYRPPRARRPTNPIDPLAPGNRSRGSAASADLANTPYAESIDLAEEGDAGEGPSNFSPGRSSIAPAYLRMHREDSDPTLSEHRKTTDYTVRESDFYYGIRGPALSTLPTRKLKTGPADPMGPVSSASGWFKTLLGGKRKEKGKGFEVVRSTRMPPQMVPLGEDEEPGTSHVPYQDSPDVDVEAGTAASPSLHEERGRDLGDVDNREPSILDNQSGYSVDSDDDPFDSHANRVSEIPPMLQPIETGGGIELPSRIGSRASKASRATTTHRAPTIPRKSSRRTASTDRAILEQSQRLSTVVASPPGTPGVPTMSMQVPADQHLQPNILTPRLPFGSSDPSPERTPGHSAASSLYPRSEGTDPGQTPSNLLAPAAVNPQGDRPVSTGYVHQRIASDSIQQGDYDIGSHLESAAELVDARSRSISTNRSGRS</sequence>
<feature type="region of interest" description="Disordered" evidence="7">
    <location>
        <begin position="924"/>
        <end position="1005"/>
    </location>
</feature>
<feature type="compositionally biased region" description="Polar residues" evidence="7">
    <location>
        <begin position="751"/>
        <end position="765"/>
    </location>
</feature>
<reference evidence="10 12" key="1">
    <citation type="journal article" date="2020" name="Stud. Mycol.">
        <title>101 Dothideomycetes genomes: a test case for predicting lifestyles and emergence of pathogens.</title>
        <authorList>
            <person name="Haridas S."/>
            <person name="Albert R."/>
            <person name="Binder M."/>
            <person name="Bloem J."/>
            <person name="Labutti K."/>
            <person name="Salamov A."/>
            <person name="Andreopoulos B."/>
            <person name="Baker S."/>
            <person name="Barry K."/>
            <person name="Bills G."/>
            <person name="Bluhm B."/>
            <person name="Cannon C."/>
            <person name="Castanera R."/>
            <person name="Culley D."/>
            <person name="Daum C."/>
            <person name="Ezra D."/>
            <person name="Gonzalez J."/>
            <person name="Henrissat B."/>
            <person name="Kuo A."/>
            <person name="Liang C."/>
            <person name="Lipzen A."/>
            <person name="Lutzoni F."/>
            <person name="Magnuson J."/>
            <person name="Mondo S."/>
            <person name="Nolan M."/>
            <person name="Ohm R."/>
            <person name="Pangilinan J."/>
            <person name="Park H.-J."/>
            <person name="Ramirez L."/>
            <person name="Alfaro M."/>
            <person name="Sun H."/>
            <person name="Tritt A."/>
            <person name="Yoshinaga Y."/>
            <person name="Zwiers L.-H."/>
            <person name="Turgeon B."/>
            <person name="Goodwin S."/>
            <person name="Spatafora J."/>
            <person name="Crous P."/>
            <person name="Grigoriev I."/>
        </authorList>
    </citation>
    <scope>NUCLEOTIDE SEQUENCE</scope>
    <source>
        <strain evidence="10 12">CBS 304.34</strain>
    </source>
</reference>